<dbReference type="SUPFAM" id="SSF52540">
    <property type="entry name" value="P-loop containing nucleoside triphosphate hydrolases"/>
    <property type="match status" value="1"/>
</dbReference>
<keyword evidence="2 4" id="KW-0067">ATP-binding</keyword>
<dbReference type="Proteomes" id="UP001057134">
    <property type="component" value="Chromosome"/>
</dbReference>
<evidence type="ECO:0000256" key="1">
    <source>
        <dbReference type="ARBA" id="ARBA00022741"/>
    </source>
</evidence>
<reference evidence="4" key="2">
    <citation type="journal article" date="2021" name="J Anim Sci Technol">
        <title>Complete genome sequence of Paenibacillus konkukensis sp. nov. SK3146 as a potential probiotic strain.</title>
        <authorList>
            <person name="Jung H.I."/>
            <person name="Park S."/>
            <person name="Niu K.M."/>
            <person name="Lee S.W."/>
            <person name="Kothari D."/>
            <person name="Yi K.J."/>
            <person name="Kim S.K."/>
        </authorList>
    </citation>
    <scope>NUCLEOTIDE SEQUENCE</scope>
    <source>
        <strain evidence="4">SK3146</strain>
    </source>
</reference>
<dbReference type="PROSITE" id="PS50893">
    <property type="entry name" value="ABC_TRANSPORTER_2"/>
    <property type="match status" value="1"/>
</dbReference>
<accession>A0ABY4RGW0</accession>
<dbReference type="EMBL" id="CP027059">
    <property type="protein sequence ID" value="UQZ81055.1"/>
    <property type="molecule type" value="Genomic_DNA"/>
</dbReference>
<dbReference type="InterPro" id="IPR003439">
    <property type="entry name" value="ABC_transporter-like_ATP-bd"/>
</dbReference>
<evidence type="ECO:0000313" key="5">
    <source>
        <dbReference type="Proteomes" id="UP001057134"/>
    </source>
</evidence>
<dbReference type="SMART" id="SM00382">
    <property type="entry name" value="AAA"/>
    <property type="match status" value="1"/>
</dbReference>
<dbReference type="RefSeq" id="WP_249863321.1">
    <property type="nucleotide sequence ID" value="NZ_CP027059.1"/>
</dbReference>
<dbReference type="InterPro" id="IPR003593">
    <property type="entry name" value="AAA+_ATPase"/>
</dbReference>
<evidence type="ECO:0000259" key="3">
    <source>
        <dbReference type="PROSITE" id="PS50893"/>
    </source>
</evidence>
<keyword evidence="1" id="KW-0547">Nucleotide-binding</keyword>
<protein>
    <submittedName>
        <fullName evidence="4">ABC transporter ATP-binding protein YbhF</fullName>
    </submittedName>
</protein>
<dbReference type="PROSITE" id="PS00211">
    <property type="entry name" value="ABC_TRANSPORTER_1"/>
    <property type="match status" value="1"/>
</dbReference>
<dbReference type="Pfam" id="PF00005">
    <property type="entry name" value="ABC_tran"/>
    <property type="match status" value="1"/>
</dbReference>
<dbReference type="PANTHER" id="PTHR43038">
    <property type="entry name" value="ATP-BINDING CASSETTE, SUB-FAMILY H, MEMBER 1"/>
    <property type="match status" value="1"/>
</dbReference>
<sequence length="246" mass="27026">MDNANPISSCVLLKNVNKSFGSKQVLYDISLQISEGDILGLLGPSGSGKSTIIKLINGVDQSNSGEVYVLGEKMPKLAVMNQIGYMAQSDALYGDLTAAENIVFFSSMYKLSRSKQKQRMNEVMELVDLSAHLKKQVKHYSGGMKRRLSLAIALMHEPPILILDEPTVGIDPILKRAIWEELKKLNQQGTTLIVTTHVMDEVENCSTLGMIREGRLIAFGTPEQLKNATASNTIEEAFLYYGGTAK</sequence>
<reference evidence="4" key="1">
    <citation type="submission" date="2018-02" db="EMBL/GenBank/DDBJ databases">
        <authorList>
            <person name="Kim S.-K."/>
            <person name="Jung H.-I."/>
            <person name="Lee S.-W."/>
        </authorList>
    </citation>
    <scope>NUCLEOTIDE SEQUENCE</scope>
    <source>
        <strain evidence="4">SK3146</strain>
    </source>
</reference>
<name>A0ABY4RGW0_9BACL</name>
<dbReference type="InterPro" id="IPR027417">
    <property type="entry name" value="P-loop_NTPase"/>
</dbReference>
<dbReference type="GO" id="GO:0005524">
    <property type="term" value="F:ATP binding"/>
    <property type="evidence" value="ECO:0007669"/>
    <property type="project" value="UniProtKB-KW"/>
</dbReference>
<dbReference type="Gene3D" id="3.40.50.300">
    <property type="entry name" value="P-loop containing nucleotide triphosphate hydrolases"/>
    <property type="match status" value="1"/>
</dbReference>
<gene>
    <name evidence="4" type="primary">ybhF_1</name>
    <name evidence="4" type="ORF">SK3146_00211</name>
</gene>
<proteinExistence type="predicted"/>
<organism evidence="4 5">
    <name type="scientific">Paenibacillus konkukensis</name>
    <dbReference type="NCBI Taxonomy" id="2020716"/>
    <lineage>
        <taxon>Bacteria</taxon>
        <taxon>Bacillati</taxon>
        <taxon>Bacillota</taxon>
        <taxon>Bacilli</taxon>
        <taxon>Bacillales</taxon>
        <taxon>Paenibacillaceae</taxon>
        <taxon>Paenibacillus</taxon>
    </lineage>
</organism>
<evidence type="ECO:0000256" key="2">
    <source>
        <dbReference type="ARBA" id="ARBA00022840"/>
    </source>
</evidence>
<evidence type="ECO:0000313" key="4">
    <source>
        <dbReference type="EMBL" id="UQZ81055.1"/>
    </source>
</evidence>
<dbReference type="PANTHER" id="PTHR43038:SF3">
    <property type="entry name" value="ABC TRANSPORTER G FAMILY MEMBER 20 ISOFORM X1"/>
    <property type="match status" value="1"/>
</dbReference>
<keyword evidence="5" id="KW-1185">Reference proteome</keyword>
<dbReference type="InterPro" id="IPR017871">
    <property type="entry name" value="ABC_transporter-like_CS"/>
</dbReference>
<feature type="domain" description="ABC transporter" evidence="3">
    <location>
        <begin position="11"/>
        <end position="238"/>
    </location>
</feature>